<dbReference type="Proteomes" id="UP001596976">
    <property type="component" value="Unassembled WGS sequence"/>
</dbReference>
<keyword evidence="3" id="KW-1185">Reference proteome</keyword>
<protein>
    <submittedName>
        <fullName evidence="2">rRNA biogenesis protein rrp5</fullName>
    </submittedName>
</protein>
<evidence type="ECO:0000256" key="1">
    <source>
        <dbReference type="SAM" id="MobiDB-lite"/>
    </source>
</evidence>
<organism evidence="2 3">
    <name type="scientific">Savagea faecisuis</name>
    <dbReference type="NCBI Taxonomy" id="1274803"/>
    <lineage>
        <taxon>Bacteria</taxon>
        <taxon>Bacillati</taxon>
        <taxon>Bacillota</taxon>
        <taxon>Bacilli</taxon>
        <taxon>Bacillales</taxon>
        <taxon>Caryophanaceae</taxon>
        <taxon>Savagea</taxon>
    </lineage>
</organism>
<feature type="region of interest" description="Disordered" evidence="1">
    <location>
        <begin position="35"/>
        <end position="66"/>
    </location>
</feature>
<sequence length="118" mass="12783">MSKIKLALDVASDLKSLAESIEILVQAMEINESIDGQAEKKEEAVQVDVRSKASKSKNATPKNEPTLEDVRKVLAEKSRAGHTAAVKEAIQSFGVSKLSEIDVSKYEALLDEVEGLIT</sequence>
<evidence type="ECO:0000313" key="3">
    <source>
        <dbReference type="Proteomes" id="UP001596976"/>
    </source>
</evidence>
<proteinExistence type="predicted"/>
<gene>
    <name evidence="2" type="ORF">ACFQ0V_03940</name>
</gene>
<name>A0ABW3GW42_9BACL</name>
<reference evidence="3" key="1">
    <citation type="journal article" date="2019" name="Int. J. Syst. Evol. Microbiol.">
        <title>The Global Catalogue of Microorganisms (GCM) 10K type strain sequencing project: providing services to taxonomists for standard genome sequencing and annotation.</title>
        <authorList>
            <consortium name="The Broad Institute Genomics Platform"/>
            <consortium name="The Broad Institute Genome Sequencing Center for Infectious Disease"/>
            <person name="Wu L."/>
            <person name="Ma J."/>
        </authorList>
    </citation>
    <scope>NUCLEOTIDE SEQUENCE [LARGE SCALE GENOMIC DNA]</scope>
    <source>
        <strain evidence="3">CCUG 63563</strain>
    </source>
</reference>
<evidence type="ECO:0000313" key="2">
    <source>
        <dbReference type="EMBL" id="MFD0942917.1"/>
    </source>
</evidence>
<dbReference type="EMBL" id="JBHTJF010000016">
    <property type="protein sequence ID" value="MFD0942917.1"/>
    <property type="molecule type" value="Genomic_DNA"/>
</dbReference>
<accession>A0ABW3GW42</accession>
<dbReference type="RefSeq" id="WP_381009947.1">
    <property type="nucleotide sequence ID" value="NZ_JBHTJF010000016.1"/>
</dbReference>
<comment type="caution">
    <text evidence="2">The sequence shown here is derived from an EMBL/GenBank/DDBJ whole genome shotgun (WGS) entry which is preliminary data.</text>
</comment>